<dbReference type="Gene3D" id="1.10.238.10">
    <property type="entry name" value="EF-hand"/>
    <property type="match status" value="2"/>
</dbReference>
<sequence length="371" mass="42775">MKSSGKSPLLSCCHKGPLAGTGRMCRMAPPTAIALKKGIAQNCGMLKTSAFTLVLVAVVAVAWAIPKRDDMIKLPHNPLEHDSLHAAHFDDNNHNPQYDHEQFLGEDEAKSFDQLPPEESRRRLGIIVDKIDEDKDGSITMYELKQWILYTKRRYIDEDVGRQWKHNSNNSDTIPWETYKKNVYGFMDSLTKEEKEHEENGISYKSMLGRDRRRWAQADQDLDDALNREEFTAFLHPEEHPLMRDVVLDETIEDIDKNKDGKISAEEYIGDMYRAAEPNEEEPEWVTSERDTFIKFRDFDGDGFLDREEVRAWVVPKGFDHAESEAMHLIFEADVDNDEKLTKSEILDKYDIFVGSQATDFGEALARHDEF</sequence>
<dbReference type="EnsemblMetazoa" id="GAUT025337-RA">
    <property type="protein sequence ID" value="GAUT025337-PA"/>
    <property type="gene ID" value="GAUT025337"/>
</dbReference>
<dbReference type="PROSITE" id="PS50222">
    <property type="entry name" value="EF_HAND_2"/>
    <property type="match status" value="3"/>
</dbReference>
<dbReference type="GO" id="GO:0015031">
    <property type="term" value="P:protein transport"/>
    <property type="evidence" value="ECO:0007669"/>
    <property type="project" value="UniProtKB-ARBA"/>
</dbReference>
<dbReference type="SMART" id="SM00054">
    <property type="entry name" value="EFh"/>
    <property type="match status" value="3"/>
</dbReference>
<dbReference type="SUPFAM" id="SSF47473">
    <property type="entry name" value="EF-hand"/>
    <property type="match status" value="2"/>
</dbReference>
<protein>
    <recommendedName>
        <fullName evidence="11">Reticulocalbin-3</fullName>
    </recommendedName>
</protein>
<dbReference type="PROSITE" id="PS00018">
    <property type="entry name" value="EF_HAND_1"/>
    <property type="match status" value="3"/>
</dbReference>
<evidence type="ECO:0000259" key="13">
    <source>
        <dbReference type="PROSITE" id="PS50222"/>
    </source>
</evidence>
<evidence type="ECO:0000256" key="5">
    <source>
        <dbReference type="ARBA" id="ARBA00022824"/>
    </source>
</evidence>
<dbReference type="AlphaFoldDB" id="A0A1A9V482"/>
<feature type="domain" description="EF-hand" evidence="13">
    <location>
        <begin position="243"/>
        <end position="278"/>
    </location>
</feature>
<evidence type="ECO:0000256" key="6">
    <source>
        <dbReference type="ARBA" id="ARBA00022837"/>
    </source>
</evidence>
<evidence type="ECO:0000256" key="1">
    <source>
        <dbReference type="ARBA" id="ARBA00004319"/>
    </source>
</evidence>
<proteinExistence type="predicted"/>
<evidence type="ECO:0000256" key="3">
    <source>
        <dbReference type="ARBA" id="ARBA00022729"/>
    </source>
</evidence>
<keyword evidence="12" id="KW-0472">Membrane</keyword>
<dbReference type="CDD" id="cd16226">
    <property type="entry name" value="EFh_CREC_Calumenin_like"/>
    <property type="match status" value="1"/>
</dbReference>
<evidence type="ECO:0000256" key="10">
    <source>
        <dbReference type="ARBA" id="ARBA00063143"/>
    </source>
</evidence>
<evidence type="ECO:0000256" key="12">
    <source>
        <dbReference type="SAM" id="Phobius"/>
    </source>
</evidence>
<dbReference type="Proteomes" id="UP000078200">
    <property type="component" value="Unassembled WGS sequence"/>
</dbReference>
<dbReference type="PANTHER" id="PTHR10827">
    <property type="entry name" value="RETICULOCALBIN"/>
    <property type="match status" value="1"/>
</dbReference>
<keyword evidence="5" id="KW-0256">Endoplasmic reticulum</keyword>
<dbReference type="VEuPathDB" id="VectorBase:GAUT025337"/>
<keyword evidence="6" id="KW-0106">Calcium</keyword>
<dbReference type="FunFam" id="1.10.238.10:FF:000104">
    <property type="entry name" value="calumenin isoform X1"/>
    <property type="match status" value="1"/>
</dbReference>
<evidence type="ECO:0000256" key="9">
    <source>
        <dbReference type="ARBA" id="ARBA00056975"/>
    </source>
</evidence>
<dbReference type="PANTHER" id="PTHR10827:SF52">
    <property type="entry name" value="IP16409P"/>
    <property type="match status" value="1"/>
</dbReference>
<organism evidence="14 15">
    <name type="scientific">Glossina austeni</name>
    <name type="common">Savannah tsetse fly</name>
    <dbReference type="NCBI Taxonomy" id="7395"/>
    <lineage>
        <taxon>Eukaryota</taxon>
        <taxon>Metazoa</taxon>
        <taxon>Ecdysozoa</taxon>
        <taxon>Arthropoda</taxon>
        <taxon>Hexapoda</taxon>
        <taxon>Insecta</taxon>
        <taxon>Pterygota</taxon>
        <taxon>Neoptera</taxon>
        <taxon>Endopterygota</taxon>
        <taxon>Diptera</taxon>
        <taxon>Brachycera</taxon>
        <taxon>Muscomorpha</taxon>
        <taxon>Hippoboscoidea</taxon>
        <taxon>Glossinidae</taxon>
        <taxon>Glossina</taxon>
    </lineage>
</organism>
<keyword evidence="4" id="KW-0677">Repeat</keyword>
<keyword evidence="12" id="KW-0812">Transmembrane</keyword>
<feature type="domain" description="EF-hand" evidence="13">
    <location>
        <begin position="298"/>
        <end position="320"/>
    </location>
</feature>
<evidence type="ECO:0000256" key="8">
    <source>
        <dbReference type="ARBA" id="ARBA00023186"/>
    </source>
</evidence>
<dbReference type="Pfam" id="PF13202">
    <property type="entry name" value="EF-hand_5"/>
    <property type="match status" value="1"/>
</dbReference>
<comment type="subcellular location">
    <subcellularLocation>
        <location evidence="1">Endoplasmic reticulum lumen</location>
    </subcellularLocation>
</comment>
<keyword evidence="3" id="KW-0732">Signal</keyword>
<comment type="function">
    <text evidence="9">Probable molecular chaperone assisting protein biosynthesis and transport in the endoplasmic reticulum. Required for the proper biosynthesis and transport of pulmonary surfactant-associated protein A/SP-A, pulmonary surfactant-associated protein D/SP-D and the lipid transporter ABCA3. By regulating both the proper expression and the degradation through the endoplasmic reticulum-associated protein degradation pathway of these proteins plays a crucial role in pulmonary surfactant homeostasis. Has an anti-fibrotic activity by negatively regulating the secretion of type I and type III collagens. This calcium-binding protein also transiently associates with immature PCSK6 and regulates its secretion.</text>
</comment>
<dbReference type="InterPro" id="IPR018247">
    <property type="entry name" value="EF_Hand_1_Ca_BS"/>
</dbReference>
<evidence type="ECO:0000256" key="2">
    <source>
        <dbReference type="ARBA" id="ARBA00022723"/>
    </source>
</evidence>
<keyword evidence="15" id="KW-1185">Reference proteome</keyword>
<feature type="domain" description="EF-hand" evidence="13">
    <location>
        <begin position="119"/>
        <end position="154"/>
    </location>
</feature>
<name>A0A1A9V482_GLOAU</name>
<evidence type="ECO:0000256" key="4">
    <source>
        <dbReference type="ARBA" id="ARBA00022737"/>
    </source>
</evidence>
<dbReference type="STRING" id="7395.A0A1A9V482"/>
<accession>A0A1A9V482</accession>
<evidence type="ECO:0000313" key="15">
    <source>
        <dbReference type="Proteomes" id="UP000078200"/>
    </source>
</evidence>
<keyword evidence="12" id="KW-1133">Transmembrane helix</keyword>
<reference evidence="14" key="1">
    <citation type="submission" date="2020-05" db="UniProtKB">
        <authorList>
            <consortium name="EnsemblMetazoa"/>
        </authorList>
    </citation>
    <scope>IDENTIFICATION</scope>
    <source>
        <strain evidence="14">TTRI</strain>
    </source>
</reference>
<keyword evidence="2" id="KW-0479">Metal-binding</keyword>
<feature type="transmembrane region" description="Helical" evidence="12">
    <location>
        <begin position="45"/>
        <end position="65"/>
    </location>
</feature>
<dbReference type="GO" id="GO:0005509">
    <property type="term" value="F:calcium ion binding"/>
    <property type="evidence" value="ECO:0007669"/>
    <property type="project" value="InterPro"/>
</dbReference>
<dbReference type="InterPro" id="IPR002048">
    <property type="entry name" value="EF_hand_dom"/>
</dbReference>
<evidence type="ECO:0000256" key="7">
    <source>
        <dbReference type="ARBA" id="ARBA00023180"/>
    </source>
</evidence>
<dbReference type="Pfam" id="PF13499">
    <property type="entry name" value="EF-hand_7"/>
    <property type="match status" value="1"/>
</dbReference>
<keyword evidence="8" id="KW-0143">Chaperone</keyword>
<keyword evidence="7" id="KW-0325">Glycoprotein</keyword>
<evidence type="ECO:0000313" key="14">
    <source>
        <dbReference type="EnsemblMetazoa" id="GAUT025337-PA"/>
    </source>
</evidence>
<dbReference type="GO" id="GO:0005788">
    <property type="term" value="C:endoplasmic reticulum lumen"/>
    <property type="evidence" value="ECO:0007669"/>
    <property type="project" value="UniProtKB-SubCell"/>
</dbReference>
<evidence type="ECO:0000256" key="11">
    <source>
        <dbReference type="ARBA" id="ARBA00072696"/>
    </source>
</evidence>
<comment type="subunit">
    <text evidence="10">Interacts with PCSK6 (immature form including the propeptide); probably involved in the maturation and the secretion of PCSK6.</text>
</comment>
<dbReference type="InterPro" id="IPR011992">
    <property type="entry name" value="EF-hand-dom_pair"/>
</dbReference>